<feature type="transmembrane region" description="Helical" evidence="6">
    <location>
        <begin position="429"/>
        <end position="451"/>
    </location>
</feature>
<feature type="transmembrane region" description="Helical" evidence="6">
    <location>
        <begin position="404"/>
        <end position="423"/>
    </location>
</feature>
<feature type="transmembrane region" description="Helical" evidence="6">
    <location>
        <begin position="95"/>
        <end position="113"/>
    </location>
</feature>
<proteinExistence type="predicted"/>
<dbReference type="PANTHER" id="PTHR10283:SF82">
    <property type="entry name" value="SOLUTE CARRIER FAMILY 13 MEMBER 2"/>
    <property type="match status" value="1"/>
</dbReference>
<keyword evidence="4 6" id="KW-1133">Transmembrane helix</keyword>
<evidence type="ECO:0000256" key="4">
    <source>
        <dbReference type="ARBA" id="ARBA00022989"/>
    </source>
</evidence>
<feature type="transmembrane region" description="Helical" evidence="6">
    <location>
        <begin position="223"/>
        <end position="245"/>
    </location>
</feature>
<evidence type="ECO:0000313" key="8">
    <source>
        <dbReference type="Proteomes" id="UP001442468"/>
    </source>
</evidence>
<feature type="transmembrane region" description="Helical" evidence="6">
    <location>
        <begin position="463"/>
        <end position="484"/>
    </location>
</feature>
<dbReference type="RefSeq" id="WP_349761819.1">
    <property type="nucleotide sequence ID" value="NZ_JBEGCJ010000003.1"/>
</dbReference>
<feature type="transmembrane region" description="Helical" evidence="6">
    <location>
        <begin position="279"/>
        <end position="296"/>
    </location>
</feature>
<dbReference type="PROSITE" id="PS01271">
    <property type="entry name" value="NA_SULFATE"/>
    <property type="match status" value="1"/>
</dbReference>
<evidence type="ECO:0000256" key="5">
    <source>
        <dbReference type="ARBA" id="ARBA00023136"/>
    </source>
</evidence>
<keyword evidence="8" id="KW-1185">Reference proteome</keyword>
<evidence type="ECO:0000256" key="2">
    <source>
        <dbReference type="ARBA" id="ARBA00022448"/>
    </source>
</evidence>
<evidence type="ECO:0000256" key="3">
    <source>
        <dbReference type="ARBA" id="ARBA00022692"/>
    </source>
</evidence>
<feature type="transmembrane region" description="Helical" evidence="6">
    <location>
        <begin position="20"/>
        <end position="37"/>
    </location>
</feature>
<dbReference type="InterPro" id="IPR031312">
    <property type="entry name" value="Na/sul_symport_CS"/>
</dbReference>
<feature type="transmembrane region" description="Helical" evidence="6">
    <location>
        <begin position="341"/>
        <end position="358"/>
    </location>
</feature>
<dbReference type="InterPro" id="IPR001898">
    <property type="entry name" value="SLC13A/DASS"/>
</dbReference>
<feature type="transmembrane region" description="Helical" evidence="6">
    <location>
        <begin position="148"/>
        <end position="169"/>
    </location>
</feature>
<keyword evidence="3 6" id="KW-0812">Transmembrane</keyword>
<evidence type="ECO:0000256" key="1">
    <source>
        <dbReference type="ARBA" id="ARBA00004141"/>
    </source>
</evidence>
<gene>
    <name evidence="7" type="ORF">ABE960_08530</name>
</gene>
<organism evidence="7 8">
    <name type="scientific">Halomonas aquatica</name>
    <dbReference type="NCBI Taxonomy" id="3151123"/>
    <lineage>
        <taxon>Bacteria</taxon>
        <taxon>Pseudomonadati</taxon>
        <taxon>Pseudomonadota</taxon>
        <taxon>Gammaproteobacteria</taxon>
        <taxon>Oceanospirillales</taxon>
        <taxon>Halomonadaceae</taxon>
        <taxon>Halomonas</taxon>
    </lineage>
</organism>
<reference evidence="7 8" key="1">
    <citation type="submission" date="2024-05" db="EMBL/GenBank/DDBJ databases">
        <title>Halomonas sp. SSM6 16S ribosomal RNA gene Genome sequencing and assembly.</title>
        <authorList>
            <person name="Yook S."/>
        </authorList>
    </citation>
    <scope>NUCLEOTIDE SEQUENCE [LARGE SCALE GENOMIC DNA]</scope>
    <source>
        <strain evidence="7 8">SSM6</strain>
    </source>
</reference>
<accession>A0ABV1NES5</accession>
<dbReference type="NCBIfam" id="TIGR00785">
    <property type="entry name" value="dass"/>
    <property type="match status" value="1"/>
</dbReference>
<keyword evidence="2" id="KW-0813">Transport</keyword>
<comment type="caution">
    <text evidence="7">The sequence shown here is derived from an EMBL/GenBank/DDBJ whole genome shotgun (WGS) entry which is preliminary data.</text>
</comment>
<dbReference type="EMBL" id="JBEGCJ010000003">
    <property type="protein sequence ID" value="MEQ6917564.1"/>
    <property type="molecule type" value="Genomic_DNA"/>
</dbReference>
<dbReference type="CDD" id="cd01115">
    <property type="entry name" value="SLC13_permease"/>
    <property type="match status" value="1"/>
</dbReference>
<dbReference type="Pfam" id="PF00939">
    <property type="entry name" value="Na_sulph_symp"/>
    <property type="match status" value="1"/>
</dbReference>
<evidence type="ECO:0000313" key="7">
    <source>
        <dbReference type="EMBL" id="MEQ6917564.1"/>
    </source>
</evidence>
<comment type="subcellular location">
    <subcellularLocation>
        <location evidence="1">Membrane</location>
        <topology evidence="1">Multi-pass membrane protein</topology>
    </subcellularLocation>
</comment>
<protein>
    <submittedName>
        <fullName evidence="7">SLC13 family permease</fullName>
    </submittedName>
</protein>
<feature type="transmembrane region" description="Helical" evidence="6">
    <location>
        <begin position="66"/>
        <end position="83"/>
    </location>
</feature>
<dbReference type="PANTHER" id="PTHR10283">
    <property type="entry name" value="SOLUTE CARRIER FAMILY 13 MEMBER"/>
    <property type="match status" value="1"/>
</dbReference>
<feature type="transmembrane region" description="Helical" evidence="6">
    <location>
        <begin position="302"/>
        <end position="320"/>
    </location>
</feature>
<feature type="transmembrane region" description="Helical" evidence="6">
    <location>
        <begin position="181"/>
        <end position="203"/>
    </location>
</feature>
<feature type="transmembrane region" description="Helical" evidence="6">
    <location>
        <begin position="370"/>
        <end position="392"/>
    </location>
</feature>
<sequence>MPTTDQSNDTPPGPARSARIGLWLGPFWVLITLVLPAPNGMSEPAWACVGLALLMATWWSTEAIPIPVTSLLPLALVPALGIGDMKETAASYANPIIYLFLGGFLLGIAMQRWDLHRRIALHVLRLVGHQPRRQIGGFMLATGFLSMWVSNTATAIMMLPIGMSVISLLDDGDPEELNRYATALLLAIAYSASIGGVATLIGTPPNALLAGYLAEDRGIDLGFAQWMVIGLPISVVMMVSAWWWLTRRGFDLNTGEDSTGMVRDELEKLGRISAPERRVGVIFLLAALTWMLRPLLNDAGIAWLSDTGIAIIAGIALFLLNAGRHDGARLMDWESARELPWGILLLFGGGLALAGSISRSGLAEWIAQQLGIFATFPLLAMVGVVVLVIIFLTEVTSNTATAAAFLPLLGALAMSMDISPVLITVPAAIAASCAFMMPVATPPNAIVFATGRMKIQSMIQAGFVLNLISTLVVTLMAYFLIITFW</sequence>
<name>A0ABV1NES5_9GAMM</name>
<dbReference type="Proteomes" id="UP001442468">
    <property type="component" value="Unassembled WGS sequence"/>
</dbReference>
<evidence type="ECO:0000256" key="6">
    <source>
        <dbReference type="SAM" id="Phobius"/>
    </source>
</evidence>
<keyword evidence="5 6" id="KW-0472">Membrane</keyword>